<dbReference type="Proteomes" id="UP000316476">
    <property type="component" value="Unassembled WGS sequence"/>
</dbReference>
<dbReference type="AlphaFoldDB" id="A0A5C6FDV3"/>
<accession>A0A5C6FDV3</accession>
<comment type="caution">
    <text evidence="1">The sequence shown here is derived from an EMBL/GenBank/DDBJ whole genome shotgun (WGS) entry which is preliminary data.</text>
</comment>
<reference evidence="1 2" key="1">
    <citation type="submission" date="2019-02" db="EMBL/GenBank/DDBJ databases">
        <title>Deep-cultivation of Planctomycetes and their phenomic and genomic characterization uncovers novel biology.</title>
        <authorList>
            <person name="Wiegand S."/>
            <person name="Jogler M."/>
            <person name="Boedeker C."/>
            <person name="Pinto D."/>
            <person name="Vollmers J."/>
            <person name="Rivas-Marin E."/>
            <person name="Kohn T."/>
            <person name="Peeters S.H."/>
            <person name="Heuer A."/>
            <person name="Rast P."/>
            <person name="Oberbeckmann S."/>
            <person name="Bunk B."/>
            <person name="Jeske O."/>
            <person name="Meyerdierks A."/>
            <person name="Storesund J.E."/>
            <person name="Kallscheuer N."/>
            <person name="Luecker S."/>
            <person name="Lage O.M."/>
            <person name="Pohl T."/>
            <person name="Merkel B.J."/>
            <person name="Hornburger P."/>
            <person name="Mueller R.-W."/>
            <person name="Bruemmer F."/>
            <person name="Labrenz M."/>
            <person name="Spormann A.M."/>
            <person name="Op Den Camp H."/>
            <person name="Overmann J."/>
            <person name="Amann R."/>
            <person name="Jetten M.S.M."/>
            <person name="Mascher T."/>
            <person name="Medema M.H."/>
            <person name="Devos D.P."/>
            <person name="Kaster A.-K."/>
            <person name="Ovreas L."/>
            <person name="Rohde M."/>
            <person name="Galperin M.Y."/>
            <person name="Jogler C."/>
        </authorList>
    </citation>
    <scope>NUCLEOTIDE SEQUENCE [LARGE SCALE GENOMIC DNA]</scope>
    <source>
        <strain evidence="1 2">V7</strain>
    </source>
</reference>
<organism evidence="1 2">
    <name type="scientific">Crateriforma conspicua</name>
    <dbReference type="NCBI Taxonomy" id="2527996"/>
    <lineage>
        <taxon>Bacteria</taxon>
        <taxon>Pseudomonadati</taxon>
        <taxon>Planctomycetota</taxon>
        <taxon>Planctomycetia</taxon>
        <taxon>Planctomycetales</taxon>
        <taxon>Planctomycetaceae</taxon>
        <taxon>Crateriforma</taxon>
    </lineage>
</organism>
<gene>
    <name evidence="1" type="ORF">V7x_55330</name>
</gene>
<dbReference type="RefSeq" id="WP_146416542.1">
    <property type="nucleotide sequence ID" value="NZ_SJPZ01000005.1"/>
</dbReference>
<evidence type="ECO:0000313" key="2">
    <source>
        <dbReference type="Proteomes" id="UP000316476"/>
    </source>
</evidence>
<evidence type="ECO:0000313" key="1">
    <source>
        <dbReference type="EMBL" id="TWU59623.1"/>
    </source>
</evidence>
<proteinExistence type="predicted"/>
<dbReference type="EMBL" id="SJPZ01000005">
    <property type="protein sequence ID" value="TWU59623.1"/>
    <property type="molecule type" value="Genomic_DNA"/>
</dbReference>
<protein>
    <submittedName>
        <fullName evidence="1">Uncharacterized protein</fullName>
    </submittedName>
</protein>
<sequence>MKKYRVERDTSENDDFLPFEETIEAANIEEAAQEWVNRRLDDGWHANHPGEPFYDVIVTTSEGETKKVQVEIDHNDLDGDFAEPCFVC</sequence>
<name>A0A5C6FDV3_9PLAN</name>